<reference evidence="3 5" key="2">
    <citation type="submission" date="2019-09" db="EMBL/GenBank/DDBJ databases">
        <title>Pimelobacter sp. isolated from Paulinella.</title>
        <authorList>
            <person name="Jeong S.E."/>
        </authorList>
    </citation>
    <scope>NUCLEOTIDE SEQUENCE [LARGE SCALE GENOMIC DNA]</scope>
    <source>
        <strain evidence="3 5">Pch-N</strain>
    </source>
</reference>
<evidence type="ECO:0000313" key="3">
    <source>
        <dbReference type="EMBL" id="KAB2812208.1"/>
    </source>
</evidence>
<dbReference type="RefSeq" id="WP_038681532.1">
    <property type="nucleotide sequence ID" value="NZ_BJMC01000013.1"/>
</dbReference>
<dbReference type="STRING" id="2045.KR76_22605"/>
<evidence type="ECO:0008006" key="6">
    <source>
        <dbReference type="Google" id="ProtNLM"/>
    </source>
</evidence>
<protein>
    <recommendedName>
        <fullName evidence="6">Bacterial Ig-like domain-containing protein</fullName>
    </recommendedName>
</protein>
<name>A0A0A1DQP7_NOCSI</name>
<keyword evidence="1" id="KW-0732">Signal</keyword>
<organism evidence="2 4">
    <name type="scientific">Nocardioides simplex</name>
    <name type="common">Arthrobacter simplex</name>
    <dbReference type="NCBI Taxonomy" id="2045"/>
    <lineage>
        <taxon>Bacteria</taxon>
        <taxon>Bacillati</taxon>
        <taxon>Actinomycetota</taxon>
        <taxon>Actinomycetes</taxon>
        <taxon>Propionibacteriales</taxon>
        <taxon>Nocardioidaceae</taxon>
        <taxon>Pimelobacter</taxon>
    </lineage>
</organism>
<feature type="chain" id="PRO_5010410229" description="Bacterial Ig-like domain-containing protein" evidence="1">
    <location>
        <begin position="29"/>
        <end position="130"/>
    </location>
</feature>
<sequence>MKKLVLGLLAAVLLSAGLVGVQGTAAHAGPYPGTVATTTKAKVGKVGPGKRAKLTVRVKAGAAKPTGKVRVTCTQGRTKVAGPTKSYAGKPIAIKTGKLKKRGVWRCVVKFTGSGVYKSSKVATQVRVRR</sequence>
<dbReference type="AlphaFoldDB" id="A0A0A1DQP7"/>
<evidence type="ECO:0000256" key="1">
    <source>
        <dbReference type="SAM" id="SignalP"/>
    </source>
</evidence>
<dbReference type="EMBL" id="WBVM01000001">
    <property type="protein sequence ID" value="KAB2812208.1"/>
    <property type="molecule type" value="Genomic_DNA"/>
</dbReference>
<evidence type="ECO:0000313" key="4">
    <source>
        <dbReference type="Proteomes" id="UP000030300"/>
    </source>
</evidence>
<dbReference type="Proteomes" id="UP000449906">
    <property type="component" value="Unassembled WGS sequence"/>
</dbReference>
<accession>A0A0A1DQP7</accession>
<dbReference type="HOGENOM" id="CLU_1935849_0_0_11"/>
<reference evidence="2 4" key="1">
    <citation type="journal article" date="2015" name="Genome Announc.">
        <title>Complete Genome Sequence of Steroid-Transforming Nocardioides simplex VKM Ac-2033D.</title>
        <authorList>
            <person name="Shtratnikova V.Y."/>
            <person name="Schelkunov M.I."/>
            <person name="Pekov Y.A."/>
            <person name="Fokina V.V."/>
            <person name="Logacheva M.D."/>
            <person name="Sokolov S.L."/>
            <person name="Bragin E.Y."/>
            <person name="Ashapkin V.V."/>
            <person name="Donova M.V."/>
        </authorList>
    </citation>
    <scope>NUCLEOTIDE SEQUENCE [LARGE SCALE GENOMIC DNA]</scope>
    <source>
        <strain evidence="2 4">VKM Ac-2033D</strain>
    </source>
</reference>
<evidence type="ECO:0000313" key="2">
    <source>
        <dbReference type="EMBL" id="AIY18868.1"/>
    </source>
</evidence>
<keyword evidence="4" id="KW-1185">Reference proteome</keyword>
<gene>
    <name evidence="3" type="ORF">F9L07_10410</name>
    <name evidence="2" type="ORF">KR76_22605</name>
</gene>
<feature type="signal peptide" evidence="1">
    <location>
        <begin position="1"/>
        <end position="28"/>
    </location>
</feature>
<dbReference type="EMBL" id="CP009896">
    <property type="protein sequence ID" value="AIY18868.1"/>
    <property type="molecule type" value="Genomic_DNA"/>
</dbReference>
<dbReference type="GeneID" id="96611571"/>
<evidence type="ECO:0000313" key="5">
    <source>
        <dbReference type="Proteomes" id="UP000449906"/>
    </source>
</evidence>
<proteinExistence type="predicted"/>
<dbReference type="Proteomes" id="UP000030300">
    <property type="component" value="Chromosome"/>
</dbReference>
<dbReference type="KEGG" id="psim:KR76_22605"/>